<evidence type="ECO:0000313" key="3">
    <source>
        <dbReference type="EMBL" id="SEH04768.1"/>
    </source>
</evidence>
<dbReference type="InterPro" id="IPR011990">
    <property type="entry name" value="TPR-like_helical_dom_sf"/>
</dbReference>
<keyword evidence="1" id="KW-0175">Coiled coil</keyword>
<dbReference type="EMBL" id="FMSV02000108">
    <property type="protein sequence ID" value="SEH04768.1"/>
    <property type="molecule type" value="Genomic_DNA"/>
</dbReference>
<gene>
    <name evidence="3" type="ORF">MBHS_00620</name>
</gene>
<dbReference type="AlphaFoldDB" id="A0A1H6F3M1"/>
<reference evidence="3 4" key="1">
    <citation type="submission" date="2016-10" db="EMBL/GenBank/DDBJ databases">
        <authorList>
            <person name="de Groot N.N."/>
        </authorList>
    </citation>
    <scope>NUCLEOTIDE SEQUENCE [LARGE SCALE GENOMIC DNA]</scope>
    <source>
        <strain evidence="3">MBHS1</strain>
    </source>
</reference>
<feature type="chain" id="PRO_5014971042" description="Chromosome partition protein Smc" evidence="2">
    <location>
        <begin position="22"/>
        <end position="454"/>
    </location>
</feature>
<dbReference type="RefSeq" id="WP_146066437.1">
    <property type="nucleotide sequence ID" value="NZ_FMSV02000108.1"/>
</dbReference>
<dbReference type="OrthoDB" id="7063600at2"/>
<protein>
    <recommendedName>
        <fullName evidence="5">Chromosome partition protein Smc</fullName>
    </recommendedName>
</protein>
<proteinExistence type="predicted"/>
<feature type="signal peptide" evidence="2">
    <location>
        <begin position="1"/>
        <end position="21"/>
    </location>
</feature>
<evidence type="ECO:0008006" key="5">
    <source>
        <dbReference type="Google" id="ProtNLM"/>
    </source>
</evidence>
<accession>A0A1H6F3M1</accession>
<evidence type="ECO:0000313" key="4">
    <source>
        <dbReference type="Proteomes" id="UP000236724"/>
    </source>
</evidence>
<keyword evidence="2" id="KW-0732">Signal</keyword>
<organism evidence="3 4">
    <name type="scientific">Candidatus Venteria ishoeyi</name>
    <dbReference type="NCBI Taxonomy" id="1899563"/>
    <lineage>
        <taxon>Bacteria</taxon>
        <taxon>Pseudomonadati</taxon>
        <taxon>Pseudomonadota</taxon>
        <taxon>Gammaproteobacteria</taxon>
        <taxon>Thiotrichales</taxon>
        <taxon>Thiotrichaceae</taxon>
        <taxon>Venteria</taxon>
    </lineage>
</organism>
<keyword evidence="4" id="KW-1185">Reference proteome</keyword>
<sequence length="454" mass="52282">MPTTIKTPLFLILLSLTMSSAALDDADIVQGLEALGDLETAYPLAMQVTQQENSYKAWRDLAKKYHQYDNDNQAYLAAWSAVKKLNLENAYRDFLKLRPQSPLNAQTIHALFLLSRELDTIQGYLRLMEDFPNTPEAVQALLRIHEIAFSRAQEKHQPDIYDAFVQTFTGAKQIPQVIELAYQAEKTNLITQDEKTTDSGHERLARRLFNEVREAEKANNVLVMDRKYRLLGLDRFKDTQVYTELLDREERLSYHQRQSQQQADLIANMDKLRQSVVQELKTQGQSTRTSIHSQGQVISETIKTQGQKLEHSIQTQGERISQSIHTQGQGMIQAIEIHSNQLSQVLNTHNQMMEKQLKQTNQRLDQNIAEVYSSTRQAFEKVYTEMNSQMGAISDAIYNHTQKMRQAATQEREQEQALFRQAQEEASELANNQHKCAMELAGRTDYIMFSDCNY</sequence>
<dbReference type="Gene3D" id="1.25.40.10">
    <property type="entry name" value="Tetratricopeptide repeat domain"/>
    <property type="match status" value="1"/>
</dbReference>
<dbReference type="Proteomes" id="UP000236724">
    <property type="component" value="Unassembled WGS sequence"/>
</dbReference>
<name>A0A1H6F3M1_9GAMM</name>
<evidence type="ECO:0000256" key="2">
    <source>
        <dbReference type="SAM" id="SignalP"/>
    </source>
</evidence>
<evidence type="ECO:0000256" key="1">
    <source>
        <dbReference type="SAM" id="Coils"/>
    </source>
</evidence>
<feature type="coiled-coil region" evidence="1">
    <location>
        <begin position="405"/>
        <end position="432"/>
    </location>
</feature>